<dbReference type="EMBL" id="CP000252">
    <property type="protein sequence ID" value="ABC76711.1"/>
    <property type="molecule type" value="Genomic_DNA"/>
</dbReference>
<dbReference type="InParanoid" id="Q2LRJ9"/>
<protein>
    <submittedName>
        <fullName evidence="2">Hypothetical membrane protein</fullName>
    </submittedName>
</protein>
<dbReference type="Proteomes" id="UP000001933">
    <property type="component" value="Chromosome"/>
</dbReference>
<sequence>MENKIYGIRKLIAISFGIDVFLLCVLFVLSFLVGGSSPERIVLAVFLIPSLYVSCELWSRRVVLDARGVRLEKFLRKKELGWHEITNVGALVLRSRTYLLLTTAKGFVSISNSYENFSHLIQDIAERVDEEKIEEEVRRQIDSPQVNSSELIKFWIAALVMLALIIIKLFF</sequence>
<organism evidence="2 3">
    <name type="scientific">Syntrophus aciditrophicus (strain SB)</name>
    <dbReference type="NCBI Taxonomy" id="56780"/>
    <lineage>
        <taxon>Bacteria</taxon>
        <taxon>Pseudomonadati</taxon>
        <taxon>Thermodesulfobacteriota</taxon>
        <taxon>Syntrophia</taxon>
        <taxon>Syntrophales</taxon>
        <taxon>Syntrophaceae</taxon>
        <taxon>Syntrophus</taxon>
    </lineage>
</organism>
<gene>
    <name evidence="2" type="ORF">SYN_02925</name>
</gene>
<dbReference type="RefSeq" id="WP_011416744.1">
    <property type="nucleotide sequence ID" value="NC_007759.1"/>
</dbReference>
<accession>Q2LRJ9</accession>
<dbReference type="AlphaFoldDB" id="Q2LRJ9"/>
<feature type="transmembrane region" description="Helical" evidence="1">
    <location>
        <begin position="12"/>
        <end position="35"/>
    </location>
</feature>
<keyword evidence="3" id="KW-1185">Reference proteome</keyword>
<dbReference type="STRING" id="56780.SYN_02925"/>
<evidence type="ECO:0000313" key="3">
    <source>
        <dbReference type="Proteomes" id="UP000001933"/>
    </source>
</evidence>
<feature type="transmembrane region" description="Helical" evidence="1">
    <location>
        <begin position="152"/>
        <end position="170"/>
    </location>
</feature>
<reference evidence="2 3" key="1">
    <citation type="journal article" date="2007" name="Proc. Natl. Acad. Sci. U.S.A.">
        <title>The genome of Syntrophus aciditrophicus: life at the thermodynamic limit of microbial growth.</title>
        <authorList>
            <person name="McInerney M.J."/>
            <person name="Rohlin L."/>
            <person name="Mouttaki H."/>
            <person name="Kim U."/>
            <person name="Krupp R.S."/>
            <person name="Rios-Hernandez L."/>
            <person name="Sieber J."/>
            <person name="Struchtemeyer C.G."/>
            <person name="Bhattacharyya A."/>
            <person name="Campbell J.W."/>
            <person name="Gunsalus R.P."/>
        </authorList>
    </citation>
    <scope>NUCLEOTIDE SEQUENCE [LARGE SCALE GENOMIC DNA]</scope>
    <source>
        <strain evidence="2 3">SB</strain>
    </source>
</reference>
<dbReference type="KEGG" id="sat:SYN_02925"/>
<keyword evidence="1" id="KW-0472">Membrane</keyword>
<dbReference type="eggNOG" id="ENOG5032U61">
    <property type="taxonomic scope" value="Bacteria"/>
</dbReference>
<evidence type="ECO:0000313" key="2">
    <source>
        <dbReference type="EMBL" id="ABC76711.1"/>
    </source>
</evidence>
<proteinExistence type="predicted"/>
<keyword evidence="1" id="KW-1133">Transmembrane helix</keyword>
<dbReference type="OrthoDB" id="5405752at2"/>
<keyword evidence="1" id="KW-0812">Transmembrane</keyword>
<evidence type="ECO:0000256" key="1">
    <source>
        <dbReference type="SAM" id="Phobius"/>
    </source>
</evidence>
<name>Q2LRJ9_SYNAS</name>
<dbReference type="HOGENOM" id="CLU_125395_0_0_7"/>